<keyword evidence="2" id="KW-1185">Reference proteome</keyword>
<sequence>MEIITVKHKAIRKMVRDASLTAVKGLDPFEFTIIAQQIAAIRVMTHPRQLVENFPNWRAHEWKGRAGYWSLDVTGNRRLLFHCDIAKQQVSLLDYRDPH</sequence>
<dbReference type="EMBL" id="JBHRST010000008">
    <property type="protein sequence ID" value="MFC3097394.1"/>
    <property type="molecule type" value="Genomic_DNA"/>
</dbReference>
<evidence type="ECO:0000313" key="1">
    <source>
        <dbReference type="EMBL" id="MFC3097394.1"/>
    </source>
</evidence>
<evidence type="ECO:0000313" key="2">
    <source>
        <dbReference type="Proteomes" id="UP001595456"/>
    </source>
</evidence>
<reference evidence="2" key="1">
    <citation type="journal article" date="2019" name="Int. J. Syst. Evol. Microbiol.">
        <title>The Global Catalogue of Microorganisms (GCM) 10K type strain sequencing project: providing services to taxonomists for standard genome sequencing and annotation.</title>
        <authorList>
            <consortium name="The Broad Institute Genomics Platform"/>
            <consortium name="The Broad Institute Genome Sequencing Center for Infectious Disease"/>
            <person name="Wu L."/>
            <person name="Ma J."/>
        </authorList>
    </citation>
    <scope>NUCLEOTIDE SEQUENCE [LARGE SCALE GENOMIC DNA]</scope>
    <source>
        <strain evidence="2">KCTC 52607</strain>
    </source>
</reference>
<proteinExistence type="predicted"/>
<dbReference type="Proteomes" id="UP001595456">
    <property type="component" value="Unassembled WGS sequence"/>
</dbReference>
<name>A0ABV7E682_9SPHN</name>
<comment type="caution">
    <text evidence="1">The sequence shown here is derived from an EMBL/GenBank/DDBJ whole genome shotgun (WGS) entry which is preliminary data.</text>
</comment>
<dbReference type="InterPro" id="IPR035093">
    <property type="entry name" value="RelE/ParE_toxin_dom_sf"/>
</dbReference>
<dbReference type="Gene3D" id="3.30.2310.20">
    <property type="entry name" value="RelE-like"/>
    <property type="match status" value="1"/>
</dbReference>
<evidence type="ECO:0008006" key="3">
    <source>
        <dbReference type="Google" id="ProtNLM"/>
    </source>
</evidence>
<organism evidence="1 2">
    <name type="scientific">Alteraurantiacibacter palmitatis</name>
    <dbReference type="NCBI Taxonomy" id="2054628"/>
    <lineage>
        <taxon>Bacteria</taxon>
        <taxon>Pseudomonadati</taxon>
        <taxon>Pseudomonadota</taxon>
        <taxon>Alphaproteobacteria</taxon>
        <taxon>Sphingomonadales</taxon>
        <taxon>Erythrobacteraceae</taxon>
        <taxon>Alteraurantiacibacter</taxon>
    </lineage>
</organism>
<protein>
    <recommendedName>
        <fullName evidence="3">Type II toxin-antitoxin system RelE/ParE family toxin</fullName>
    </recommendedName>
</protein>
<gene>
    <name evidence="1" type="ORF">ACFODU_06200</name>
</gene>
<dbReference type="RefSeq" id="WP_336926185.1">
    <property type="nucleotide sequence ID" value="NZ_JBANRO010000006.1"/>
</dbReference>
<accession>A0ABV7E682</accession>